<reference evidence="2 3" key="1">
    <citation type="submission" date="2024-02" db="EMBL/GenBank/DDBJ databases">
        <title>High-quality chromosome-scale genome assembly of Pensacola bahiagrass (Paspalum notatum Flugge var. saurae).</title>
        <authorList>
            <person name="Vega J.M."/>
            <person name="Podio M."/>
            <person name="Orjuela J."/>
            <person name="Siena L.A."/>
            <person name="Pessino S.C."/>
            <person name="Combes M.C."/>
            <person name="Mariac C."/>
            <person name="Albertini E."/>
            <person name="Pupilli F."/>
            <person name="Ortiz J.P.A."/>
            <person name="Leblanc O."/>
        </authorList>
    </citation>
    <scope>NUCLEOTIDE SEQUENCE [LARGE SCALE GENOMIC DNA]</scope>
    <source>
        <strain evidence="2">R1</strain>
        <tissue evidence="2">Leaf</tissue>
    </source>
</reference>
<dbReference type="AlphaFoldDB" id="A0AAQ3TEV7"/>
<sequence length="164" mass="17741">MDCLRFAVHVPAGGDADLVTAAGGMTILMHHMNRPGSMVFCCSGDGAWTNVEKRAPTDPLGDFLHFAYHDGKMFRVDTDGETVAFDAATLDVVHRVPRPPLTATPNNLSGEHYDYGHLVALPSKLVLIQTSTVSCRPVAFYIFELVVSNNTAPDDGGLAWAKLR</sequence>
<protein>
    <recommendedName>
        <fullName evidence="1">KIB1-4 beta-propeller domain-containing protein</fullName>
    </recommendedName>
</protein>
<gene>
    <name evidence="2" type="ORF">U9M48_021121</name>
</gene>
<evidence type="ECO:0000259" key="1">
    <source>
        <dbReference type="Pfam" id="PF03478"/>
    </source>
</evidence>
<feature type="domain" description="KIB1-4 beta-propeller" evidence="1">
    <location>
        <begin position="26"/>
        <end position="149"/>
    </location>
</feature>
<dbReference type="EMBL" id="CP144748">
    <property type="protein sequence ID" value="WVZ72704.1"/>
    <property type="molecule type" value="Genomic_DNA"/>
</dbReference>
<accession>A0AAQ3TEV7</accession>
<evidence type="ECO:0000313" key="3">
    <source>
        <dbReference type="Proteomes" id="UP001341281"/>
    </source>
</evidence>
<proteinExistence type="predicted"/>
<organism evidence="2 3">
    <name type="scientific">Paspalum notatum var. saurae</name>
    <dbReference type="NCBI Taxonomy" id="547442"/>
    <lineage>
        <taxon>Eukaryota</taxon>
        <taxon>Viridiplantae</taxon>
        <taxon>Streptophyta</taxon>
        <taxon>Embryophyta</taxon>
        <taxon>Tracheophyta</taxon>
        <taxon>Spermatophyta</taxon>
        <taxon>Magnoliopsida</taxon>
        <taxon>Liliopsida</taxon>
        <taxon>Poales</taxon>
        <taxon>Poaceae</taxon>
        <taxon>PACMAD clade</taxon>
        <taxon>Panicoideae</taxon>
        <taxon>Andropogonodae</taxon>
        <taxon>Paspaleae</taxon>
        <taxon>Paspalinae</taxon>
        <taxon>Paspalum</taxon>
    </lineage>
</organism>
<dbReference type="InterPro" id="IPR005174">
    <property type="entry name" value="KIB1-4_b-propeller"/>
</dbReference>
<keyword evidence="3" id="KW-1185">Reference proteome</keyword>
<evidence type="ECO:0000313" key="2">
    <source>
        <dbReference type="EMBL" id="WVZ72704.1"/>
    </source>
</evidence>
<name>A0AAQ3TEV7_PASNO</name>
<dbReference type="Proteomes" id="UP001341281">
    <property type="component" value="Chromosome 04"/>
</dbReference>
<dbReference type="Pfam" id="PF03478">
    <property type="entry name" value="Beta-prop_KIB1-4"/>
    <property type="match status" value="1"/>
</dbReference>